<proteinExistence type="predicted"/>
<accession>A0A846N2D5</accession>
<dbReference type="PROSITE" id="PS50005">
    <property type="entry name" value="TPR"/>
    <property type="match status" value="2"/>
</dbReference>
<evidence type="ECO:0000313" key="4">
    <source>
        <dbReference type="Proteomes" id="UP000570514"/>
    </source>
</evidence>
<evidence type="ECO:0000256" key="1">
    <source>
        <dbReference type="PROSITE-ProRule" id="PRU00339"/>
    </source>
</evidence>
<feature type="repeat" description="TPR" evidence="1">
    <location>
        <begin position="477"/>
        <end position="510"/>
    </location>
</feature>
<keyword evidence="1" id="KW-0802">TPR repeat</keyword>
<dbReference type="InterPro" id="IPR011990">
    <property type="entry name" value="TPR-like_helical_dom_sf"/>
</dbReference>
<dbReference type="Gene3D" id="1.25.40.10">
    <property type="entry name" value="Tetratricopeptide repeat domain"/>
    <property type="match status" value="3"/>
</dbReference>
<name>A0A846N2D5_9PROT</name>
<dbReference type="RefSeq" id="WP_167084474.1">
    <property type="nucleotide sequence ID" value="NZ_BAAADC010000001.1"/>
</dbReference>
<dbReference type="PANTHER" id="PTHR12558:SF13">
    <property type="entry name" value="CELL DIVISION CYCLE PROTEIN 27 HOMOLOG"/>
    <property type="match status" value="1"/>
</dbReference>
<feature type="signal peptide" evidence="2">
    <location>
        <begin position="1"/>
        <end position="22"/>
    </location>
</feature>
<protein>
    <submittedName>
        <fullName evidence="3">Tetratricopeptide (TPR) repeat protein</fullName>
    </submittedName>
</protein>
<dbReference type="AlphaFoldDB" id="A0A846N2D5"/>
<dbReference type="Proteomes" id="UP000570514">
    <property type="component" value="Unassembled WGS sequence"/>
</dbReference>
<feature type="repeat" description="TPR" evidence="1">
    <location>
        <begin position="370"/>
        <end position="403"/>
    </location>
</feature>
<sequence length="559" mass="60467">MRIASLIVALGLSCLSLSVAEAKTTARIDTSDQGTAGLGRYLSARFAAGNHDFAEAAKLYRDSLTADSTNQQLLTFAFFYSAAAGHVDEAAKIAERLVTIAPDDRAARLTLAVNALHNRDYKKARVEIGKSAKGPFTSFSVALIDGWAAAGAGEKDAAYADFKLLHAQHSADALAYFNEAMLAELFGDRDAADSFYRQSLLASGPTPRVVDAFGRFLERSGQANAAKQLYEKTAINEGYATVTEPGLARIAKGVLPDPLAPRAEDGAAEALFGIAASLNDEQSRDISILYLRLALHLSPKLDLATILLANRFEAMGKYEDAIHVYAGVPQSSPFYRASQVAVAVDIARQDKFDEAIARLTSLAKADPNDLECWTALGDAYRESKRFGEAVAAYDRALAAAGPHTKKSWPLLYARAMAEHEAGNWDKAEADLKEALMLSPSEPQVLNFLGYSWVDKGENTKEALAMLEKARQLAPQDGYIIDSVGWAYYKLGRYAEAVDALEDAVQLVPGDPTINDHLGDAYWKTGRKLDATFQWSHALAFGAEAGDKAKIEKKLQTAQQ</sequence>
<evidence type="ECO:0000313" key="3">
    <source>
        <dbReference type="EMBL" id="NIK90154.1"/>
    </source>
</evidence>
<dbReference type="InterPro" id="IPR019734">
    <property type="entry name" value="TPR_rpt"/>
</dbReference>
<dbReference type="EMBL" id="JAASRM010000001">
    <property type="protein sequence ID" value="NIK90154.1"/>
    <property type="molecule type" value="Genomic_DNA"/>
</dbReference>
<dbReference type="Pfam" id="PF13414">
    <property type="entry name" value="TPR_11"/>
    <property type="match status" value="1"/>
</dbReference>
<evidence type="ECO:0000256" key="2">
    <source>
        <dbReference type="SAM" id="SignalP"/>
    </source>
</evidence>
<comment type="caution">
    <text evidence="3">The sequence shown here is derived from an EMBL/GenBank/DDBJ whole genome shotgun (WGS) entry which is preliminary data.</text>
</comment>
<reference evidence="3 4" key="1">
    <citation type="submission" date="2020-03" db="EMBL/GenBank/DDBJ databases">
        <title>Genomic Encyclopedia of Type Strains, Phase IV (KMG-IV): sequencing the most valuable type-strain genomes for metagenomic binning, comparative biology and taxonomic classification.</title>
        <authorList>
            <person name="Goeker M."/>
        </authorList>
    </citation>
    <scope>NUCLEOTIDE SEQUENCE [LARGE SCALE GENOMIC DNA]</scope>
    <source>
        <strain evidence="3 4">DSM 19867</strain>
    </source>
</reference>
<dbReference type="PANTHER" id="PTHR12558">
    <property type="entry name" value="CELL DIVISION CYCLE 16,23,27"/>
    <property type="match status" value="1"/>
</dbReference>
<organism evidence="3 4">
    <name type="scientific">Rhizomicrobium palustre</name>
    <dbReference type="NCBI Taxonomy" id="189966"/>
    <lineage>
        <taxon>Bacteria</taxon>
        <taxon>Pseudomonadati</taxon>
        <taxon>Pseudomonadota</taxon>
        <taxon>Alphaproteobacteria</taxon>
        <taxon>Micropepsales</taxon>
        <taxon>Micropepsaceae</taxon>
        <taxon>Rhizomicrobium</taxon>
    </lineage>
</organism>
<dbReference type="Pfam" id="PF13432">
    <property type="entry name" value="TPR_16"/>
    <property type="match status" value="3"/>
</dbReference>
<keyword evidence="4" id="KW-1185">Reference proteome</keyword>
<dbReference type="SMART" id="SM00028">
    <property type="entry name" value="TPR"/>
    <property type="match status" value="7"/>
</dbReference>
<keyword evidence="2" id="KW-0732">Signal</keyword>
<dbReference type="SUPFAM" id="SSF48452">
    <property type="entry name" value="TPR-like"/>
    <property type="match status" value="2"/>
</dbReference>
<gene>
    <name evidence="3" type="ORF">FHS83_003472</name>
</gene>
<feature type="chain" id="PRO_5032900585" evidence="2">
    <location>
        <begin position="23"/>
        <end position="559"/>
    </location>
</feature>